<feature type="compositionally biased region" description="Low complexity" evidence="1">
    <location>
        <begin position="16"/>
        <end position="27"/>
    </location>
</feature>
<reference evidence="2" key="1">
    <citation type="journal article" date="2019" name="Sci. Rep.">
        <title>Draft genome of Tanacetum cinerariifolium, the natural source of mosquito coil.</title>
        <authorList>
            <person name="Yamashiro T."/>
            <person name="Shiraishi A."/>
            <person name="Satake H."/>
            <person name="Nakayama K."/>
        </authorList>
    </citation>
    <scope>NUCLEOTIDE SEQUENCE</scope>
</reference>
<sequence>GVGPRAIGAARGVAVAAHGAPRAAAEPRSGPAGLEATTTTGSWRPTTAGLDGAGFRSTPRSGAH</sequence>
<organism evidence="2">
    <name type="scientific">Tanacetum cinerariifolium</name>
    <name type="common">Dalmatian daisy</name>
    <name type="synonym">Chrysanthemum cinerariifolium</name>
    <dbReference type="NCBI Taxonomy" id="118510"/>
    <lineage>
        <taxon>Eukaryota</taxon>
        <taxon>Viridiplantae</taxon>
        <taxon>Streptophyta</taxon>
        <taxon>Embryophyta</taxon>
        <taxon>Tracheophyta</taxon>
        <taxon>Spermatophyta</taxon>
        <taxon>Magnoliopsida</taxon>
        <taxon>eudicotyledons</taxon>
        <taxon>Gunneridae</taxon>
        <taxon>Pentapetalae</taxon>
        <taxon>asterids</taxon>
        <taxon>campanulids</taxon>
        <taxon>Asterales</taxon>
        <taxon>Asteraceae</taxon>
        <taxon>Asteroideae</taxon>
        <taxon>Anthemideae</taxon>
        <taxon>Anthemidinae</taxon>
        <taxon>Tanacetum</taxon>
    </lineage>
</organism>
<gene>
    <name evidence="2" type="ORF">Tci_920578</name>
</gene>
<feature type="region of interest" description="Disordered" evidence="1">
    <location>
        <begin position="16"/>
        <end position="64"/>
    </location>
</feature>
<name>A0A699WP45_TANCI</name>
<evidence type="ECO:0000256" key="1">
    <source>
        <dbReference type="SAM" id="MobiDB-lite"/>
    </source>
</evidence>
<accession>A0A699WP45</accession>
<proteinExistence type="predicted"/>
<dbReference type="EMBL" id="BKCJ011726214">
    <property type="protein sequence ID" value="GFD48609.1"/>
    <property type="molecule type" value="Genomic_DNA"/>
</dbReference>
<comment type="caution">
    <text evidence="2">The sequence shown here is derived from an EMBL/GenBank/DDBJ whole genome shotgun (WGS) entry which is preliminary data.</text>
</comment>
<evidence type="ECO:0000313" key="2">
    <source>
        <dbReference type="EMBL" id="GFD48609.1"/>
    </source>
</evidence>
<feature type="non-terminal residue" evidence="2">
    <location>
        <position position="1"/>
    </location>
</feature>
<feature type="compositionally biased region" description="Polar residues" evidence="1">
    <location>
        <begin position="36"/>
        <end position="45"/>
    </location>
</feature>
<protein>
    <submittedName>
        <fullName evidence="2">Uncharacterized protein</fullName>
    </submittedName>
</protein>
<dbReference type="AlphaFoldDB" id="A0A699WP45"/>